<dbReference type="PANTHER" id="PTHR42028">
    <property type="entry name" value="CHROMOSOME 1, WHOLE GENOME SHOTGUN SEQUENCE"/>
    <property type="match status" value="1"/>
</dbReference>
<name>A0A163IWV0_ABSGL</name>
<protein>
    <recommendedName>
        <fullName evidence="4">DUF7137 domain-containing protein</fullName>
    </recommendedName>
</protein>
<feature type="compositionally biased region" description="Low complexity" evidence="1">
    <location>
        <begin position="36"/>
        <end position="59"/>
    </location>
</feature>
<evidence type="ECO:0000313" key="5">
    <source>
        <dbReference type="EMBL" id="SAL95712.1"/>
    </source>
</evidence>
<feature type="signal peptide" evidence="3">
    <location>
        <begin position="1"/>
        <end position="21"/>
    </location>
</feature>
<reference evidence="5" key="1">
    <citation type="submission" date="2016-04" db="EMBL/GenBank/DDBJ databases">
        <authorList>
            <person name="Evans L.H."/>
            <person name="Alamgir A."/>
            <person name="Owens N."/>
            <person name="Weber N.D."/>
            <person name="Virtaneva K."/>
            <person name="Barbian K."/>
            <person name="Babar A."/>
            <person name="Rosenke K."/>
        </authorList>
    </citation>
    <scope>NUCLEOTIDE SEQUENCE [LARGE SCALE GENOMIC DNA]</scope>
    <source>
        <strain evidence="5">CBS 101.48</strain>
    </source>
</reference>
<proteinExistence type="predicted"/>
<keyword evidence="6" id="KW-1185">Reference proteome</keyword>
<sequence>MVRTTQLLLVLLTLCFCLSRADRVVLDKRAPPPASGSPSQQHQTSSQAPSQSPAPLQPSGNSTASSIGANNTLSGNINGTMNSGGNNTNSMGSLPTSASYGVTVQVGYATFLAPTASKSVSPLYRVDANENITFSWSYSNLLVRPANLTLAAVGPQSATFIIAALNGDATSYVWQLNSVVPKTPLMNGYYQIQLYDQRGPTAIPSPGWMMPQSRLTIAFYTPESYRPITNSNYCPTCFYSAAMALKDTFGPLGIGFGIACLTSGLFIYGLVY</sequence>
<dbReference type="OrthoDB" id="2435509at2759"/>
<dbReference type="InParanoid" id="A0A163IWV0"/>
<feature type="compositionally biased region" description="Low complexity" evidence="1">
    <location>
        <begin position="74"/>
        <end position="90"/>
    </location>
</feature>
<evidence type="ECO:0000256" key="1">
    <source>
        <dbReference type="SAM" id="MobiDB-lite"/>
    </source>
</evidence>
<organism evidence="5">
    <name type="scientific">Absidia glauca</name>
    <name type="common">Pin mould</name>
    <dbReference type="NCBI Taxonomy" id="4829"/>
    <lineage>
        <taxon>Eukaryota</taxon>
        <taxon>Fungi</taxon>
        <taxon>Fungi incertae sedis</taxon>
        <taxon>Mucoromycota</taxon>
        <taxon>Mucoromycotina</taxon>
        <taxon>Mucoromycetes</taxon>
        <taxon>Mucorales</taxon>
        <taxon>Cunninghamellaceae</taxon>
        <taxon>Absidia</taxon>
    </lineage>
</organism>
<keyword evidence="3" id="KW-0732">Signal</keyword>
<evidence type="ECO:0000256" key="2">
    <source>
        <dbReference type="SAM" id="Phobius"/>
    </source>
</evidence>
<dbReference type="Proteomes" id="UP000078561">
    <property type="component" value="Unassembled WGS sequence"/>
</dbReference>
<dbReference type="InterPro" id="IPR055561">
    <property type="entry name" value="DUF7137"/>
</dbReference>
<dbReference type="AlphaFoldDB" id="A0A163IWV0"/>
<evidence type="ECO:0000259" key="4">
    <source>
        <dbReference type="Pfam" id="PF23585"/>
    </source>
</evidence>
<keyword evidence="2" id="KW-0812">Transmembrane</keyword>
<keyword evidence="2" id="KW-1133">Transmembrane helix</keyword>
<gene>
    <name evidence="5" type="primary">ABSGL_01053.1 scaffold 1223</name>
</gene>
<dbReference type="EMBL" id="LT550481">
    <property type="protein sequence ID" value="SAL95712.1"/>
    <property type="molecule type" value="Genomic_DNA"/>
</dbReference>
<feature type="transmembrane region" description="Helical" evidence="2">
    <location>
        <begin position="249"/>
        <end position="271"/>
    </location>
</feature>
<feature type="chain" id="PRO_5007843367" description="DUF7137 domain-containing protein" evidence="3">
    <location>
        <begin position="22"/>
        <end position="272"/>
    </location>
</feature>
<feature type="region of interest" description="Disordered" evidence="1">
    <location>
        <begin position="29"/>
        <end position="90"/>
    </location>
</feature>
<dbReference type="STRING" id="4829.A0A163IWV0"/>
<dbReference type="OMA" id="AICDDTH"/>
<keyword evidence="2" id="KW-0472">Membrane</keyword>
<dbReference type="PANTHER" id="PTHR42028:SF1">
    <property type="entry name" value="YALI0E30657P"/>
    <property type="match status" value="1"/>
</dbReference>
<evidence type="ECO:0000256" key="3">
    <source>
        <dbReference type="SAM" id="SignalP"/>
    </source>
</evidence>
<feature type="domain" description="DUF7137" evidence="4">
    <location>
        <begin position="104"/>
        <end position="236"/>
    </location>
</feature>
<accession>A0A163IWV0</accession>
<evidence type="ECO:0000313" key="6">
    <source>
        <dbReference type="Proteomes" id="UP000078561"/>
    </source>
</evidence>
<dbReference type="Pfam" id="PF23585">
    <property type="entry name" value="DUF7137"/>
    <property type="match status" value="1"/>
</dbReference>
<feature type="compositionally biased region" description="Polar residues" evidence="1">
    <location>
        <begin position="60"/>
        <end position="73"/>
    </location>
</feature>